<sequence length="253" mass="26217">MRPHPTDDRSGTPADTAGVARFGARALLSVATLALGAAAFLLLWLLVRRSWAPLQELDDGVAEDLNALVSGSPAAVAVLRAITTLGNTSTLVVVFVVLTVVLLVRGQRRLAVFTAATGLGVAVLVPLTKALVDRARPALDAPVVPLPSSASFPSGHSLGSLVAVTVVALVVLPSVRRRARPWVVALAVLVVLAVGVSRLALGVHFVSDVLAGWALGAVWVTLTAAAFRGWQHRSGTMSREPLDPLDAAPEQAP</sequence>
<feature type="transmembrane region" description="Helical" evidence="1">
    <location>
        <begin position="210"/>
        <end position="230"/>
    </location>
</feature>
<dbReference type="Gene3D" id="1.20.144.10">
    <property type="entry name" value="Phosphatidic acid phosphatase type 2/haloperoxidase"/>
    <property type="match status" value="1"/>
</dbReference>
<feature type="transmembrane region" description="Helical" evidence="1">
    <location>
        <begin position="152"/>
        <end position="175"/>
    </location>
</feature>
<name>A0A3N1HRD9_9ACTN</name>
<dbReference type="InParanoid" id="A0A3N1HRD9"/>
<accession>A0A3N1HRD9</accession>
<dbReference type="InterPro" id="IPR036938">
    <property type="entry name" value="PAP2/HPO_sf"/>
</dbReference>
<dbReference type="AlphaFoldDB" id="A0A3N1HRD9"/>
<keyword evidence="1" id="KW-0472">Membrane</keyword>
<dbReference type="SMART" id="SM00014">
    <property type="entry name" value="acidPPc"/>
    <property type="match status" value="1"/>
</dbReference>
<evidence type="ECO:0000256" key="1">
    <source>
        <dbReference type="SAM" id="Phobius"/>
    </source>
</evidence>
<dbReference type="FunCoup" id="A0A3N1HRD9">
    <property type="interactions" value="5"/>
</dbReference>
<evidence type="ECO:0000313" key="3">
    <source>
        <dbReference type="EMBL" id="ROP44986.1"/>
    </source>
</evidence>
<dbReference type="Proteomes" id="UP000276232">
    <property type="component" value="Unassembled WGS sequence"/>
</dbReference>
<dbReference type="PANTHER" id="PTHR14969">
    <property type="entry name" value="SPHINGOSINE-1-PHOSPHATE PHOSPHOHYDROLASE"/>
    <property type="match status" value="1"/>
</dbReference>
<protein>
    <submittedName>
        <fullName evidence="3">Membrane-associated phospholipid phosphatase</fullName>
    </submittedName>
</protein>
<reference evidence="3 4" key="1">
    <citation type="journal article" date="2015" name="Stand. Genomic Sci.">
        <title>Genomic Encyclopedia of Bacterial and Archaeal Type Strains, Phase III: the genomes of soil and plant-associated and newly described type strains.</title>
        <authorList>
            <person name="Whitman W.B."/>
            <person name="Woyke T."/>
            <person name="Klenk H.P."/>
            <person name="Zhou Y."/>
            <person name="Lilburn T.G."/>
            <person name="Beck B.J."/>
            <person name="De Vos P."/>
            <person name="Vandamme P."/>
            <person name="Eisen J.A."/>
            <person name="Garrity G."/>
            <person name="Hugenholtz P."/>
            <person name="Kyrpides N.C."/>
        </authorList>
    </citation>
    <scope>NUCLEOTIDE SEQUENCE [LARGE SCALE GENOMIC DNA]</scope>
    <source>
        <strain evidence="3 4">CECT 7306</strain>
    </source>
</reference>
<feature type="transmembrane region" description="Helical" evidence="1">
    <location>
        <begin position="110"/>
        <end position="132"/>
    </location>
</feature>
<organism evidence="3 4">
    <name type="scientific">Pseudokineococcus lusitanus</name>
    <dbReference type="NCBI Taxonomy" id="763993"/>
    <lineage>
        <taxon>Bacteria</taxon>
        <taxon>Bacillati</taxon>
        <taxon>Actinomycetota</taxon>
        <taxon>Actinomycetes</taxon>
        <taxon>Kineosporiales</taxon>
        <taxon>Kineosporiaceae</taxon>
        <taxon>Pseudokineococcus</taxon>
    </lineage>
</organism>
<feature type="transmembrane region" description="Helical" evidence="1">
    <location>
        <begin position="78"/>
        <end position="103"/>
    </location>
</feature>
<dbReference type="SUPFAM" id="SSF48317">
    <property type="entry name" value="Acid phosphatase/Vanadium-dependent haloperoxidase"/>
    <property type="match status" value="1"/>
</dbReference>
<dbReference type="OrthoDB" id="5289372at2"/>
<evidence type="ECO:0000313" key="4">
    <source>
        <dbReference type="Proteomes" id="UP000276232"/>
    </source>
</evidence>
<dbReference type="Pfam" id="PF01569">
    <property type="entry name" value="PAP2"/>
    <property type="match status" value="1"/>
</dbReference>
<dbReference type="RefSeq" id="WP_123379187.1">
    <property type="nucleotide sequence ID" value="NZ_RJKN01000002.1"/>
</dbReference>
<feature type="transmembrane region" description="Helical" evidence="1">
    <location>
        <begin position="182"/>
        <end position="204"/>
    </location>
</feature>
<dbReference type="PANTHER" id="PTHR14969:SF13">
    <property type="entry name" value="AT30094P"/>
    <property type="match status" value="1"/>
</dbReference>
<comment type="caution">
    <text evidence="3">The sequence shown here is derived from an EMBL/GenBank/DDBJ whole genome shotgun (WGS) entry which is preliminary data.</text>
</comment>
<feature type="domain" description="Phosphatidic acid phosphatase type 2/haloperoxidase" evidence="2">
    <location>
        <begin position="110"/>
        <end position="224"/>
    </location>
</feature>
<proteinExistence type="predicted"/>
<keyword evidence="1" id="KW-1133">Transmembrane helix</keyword>
<dbReference type="InterPro" id="IPR000326">
    <property type="entry name" value="PAP2/HPO"/>
</dbReference>
<dbReference type="CDD" id="cd03392">
    <property type="entry name" value="PAP2_like_2"/>
    <property type="match status" value="1"/>
</dbReference>
<feature type="transmembrane region" description="Helical" evidence="1">
    <location>
        <begin position="26"/>
        <end position="47"/>
    </location>
</feature>
<keyword evidence="1" id="KW-0812">Transmembrane</keyword>
<gene>
    <name evidence="3" type="ORF">EDC03_1116</name>
</gene>
<evidence type="ECO:0000259" key="2">
    <source>
        <dbReference type="SMART" id="SM00014"/>
    </source>
</evidence>
<keyword evidence="4" id="KW-1185">Reference proteome</keyword>
<dbReference type="EMBL" id="RJKN01000002">
    <property type="protein sequence ID" value="ROP44986.1"/>
    <property type="molecule type" value="Genomic_DNA"/>
</dbReference>